<dbReference type="SUPFAM" id="SSF50370">
    <property type="entry name" value="Ricin B-like lectins"/>
    <property type="match status" value="1"/>
</dbReference>
<feature type="region of interest" description="Disordered" evidence="1">
    <location>
        <begin position="96"/>
        <end position="121"/>
    </location>
</feature>
<dbReference type="InterPro" id="IPR035992">
    <property type="entry name" value="Ricin_B-like_lectins"/>
</dbReference>
<feature type="compositionally biased region" description="Acidic residues" evidence="1">
    <location>
        <begin position="101"/>
        <end position="112"/>
    </location>
</feature>
<evidence type="ECO:0000313" key="3">
    <source>
        <dbReference type="Proteomes" id="UP000239203"/>
    </source>
</evidence>
<dbReference type="Gene3D" id="2.80.10.50">
    <property type="match status" value="1"/>
</dbReference>
<evidence type="ECO:0008006" key="4">
    <source>
        <dbReference type="Google" id="ProtNLM"/>
    </source>
</evidence>
<accession>A0A2S6GPN9</accession>
<dbReference type="EMBL" id="PTIX01000008">
    <property type="protein sequence ID" value="PPK67133.1"/>
    <property type="molecule type" value="Genomic_DNA"/>
</dbReference>
<gene>
    <name evidence="2" type="ORF">CLV40_108130</name>
</gene>
<proteinExistence type="predicted"/>
<dbReference type="AlphaFoldDB" id="A0A2S6GPN9"/>
<dbReference type="Proteomes" id="UP000239203">
    <property type="component" value="Unassembled WGS sequence"/>
</dbReference>
<comment type="caution">
    <text evidence="2">The sequence shown here is derived from an EMBL/GenBank/DDBJ whole genome shotgun (WGS) entry which is preliminary data.</text>
</comment>
<keyword evidence="3" id="KW-1185">Reference proteome</keyword>
<protein>
    <recommendedName>
        <fullName evidence="4">Ricin-type beta-trefoil lectin protein</fullName>
    </recommendedName>
</protein>
<organism evidence="2 3">
    <name type="scientific">Actinokineospora auranticolor</name>
    <dbReference type="NCBI Taxonomy" id="155976"/>
    <lineage>
        <taxon>Bacteria</taxon>
        <taxon>Bacillati</taxon>
        <taxon>Actinomycetota</taxon>
        <taxon>Actinomycetes</taxon>
        <taxon>Pseudonocardiales</taxon>
        <taxon>Pseudonocardiaceae</taxon>
        <taxon>Actinokineospora</taxon>
    </lineage>
</organism>
<name>A0A2S6GPN9_9PSEU</name>
<dbReference type="CDD" id="cd00161">
    <property type="entry name" value="beta-trefoil_Ricin-like"/>
    <property type="match status" value="1"/>
</dbReference>
<evidence type="ECO:0000313" key="2">
    <source>
        <dbReference type="EMBL" id="PPK67133.1"/>
    </source>
</evidence>
<evidence type="ECO:0000256" key="1">
    <source>
        <dbReference type="SAM" id="MobiDB-lite"/>
    </source>
</evidence>
<dbReference type="Pfam" id="PF13560">
    <property type="entry name" value="HTH_31"/>
    <property type="match status" value="1"/>
</dbReference>
<reference evidence="2 3" key="1">
    <citation type="submission" date="2018-02" db="EMBL/GenBank/DDBJ databases">
        <title>Genomic Encyclopedia of Archaeal and Bacterial Type Strains, Phase II (KMG-II): from individual species to whole genera.</title>
        <authorList>
            <person name="Goeker M."/>
        </authorList>
    </citation>
    <scope>NUCLEOTIDE SEQUENCE [LARGE SCALE GENOMIC DNA]</scope>
    <source>
        <strain evidence="2 3">YU 961-1</strain>
    </source>
</reference>
<sequence length="318" mass="34193">MGLGRGSEVESARSPVEFVRAMEQLKVRSGLTYRQLADNAAEQGLPLPRSTIADALRRQSLPRMEVVAAFVRACGGGEAEIETWLATWARIARGGTAEPAEPADDVADDAPADTEPPRARRNWSTVGAAAATIVAILVFVVHLLDTSPSRSADEPIRPLSGGPAVAPVTGWVRIHPAQADTLCVGEGHDRTGRYPSEIAALRPCADAEPPRTLLQRAHDDLYRVMWDHPVHGQGCLTVITGGVAANLIEPQDGCKGENSAQLFRLELADSGIPDTYRLRPAETRLCLGVRYDTIAPDTEIAQETCTGGADQSFHIERR</sequence>